<feature type="region of interest" description="Disordered" evidence="1">
    <location>
        <begin position="294"/>
        <end position="341"/>
    </location>
</feature>
<feature type="compositionally biased region" description="Polar residues" evidence="1">
    <location>
        <begin position="633"/>
        <end position="651"/>
    </location>
</feature>
<keyword evidence="3" id="KW-1185">Reference proteome</keyword>
<feature type="compositionally biased region" description="Polar residues" evidence="1">
    <location>
        <begin position="404"/>
        <end position="414"/>
    </location>
</feature>
<sequence length="749" mass="85377">TTMSEFCVKKDTLKFPEGFSSEHERKTFEGLAKEIEMAAEEAAVLASKGRTPGDDCQIIPPKPREVADDFSEQDKYRRDPRVVKTNLTGPRWKNFKSQTAIQDIENRADFIKNHRFHDIIVYKVSSNGRGFVGFAPLIGSVHITATQHKTSDRRLKVGDTVATRIELNKHSKTEFVVESVVDFVDIPFAEFELIERPTTTELMLKCPDLDLREWRSIKGEKGDKWHGKKWGLVEHPVLQRVLVPEEIAIQREWAGKKVVCSLLHFEGIENQTPGKIRLILDNVLGLSEDGPIAPVKVDIPCGRPDNVESDEDVDSEDEEDREDGGQGHSYGEDGEGRGPAGSAFIQQTRSVFARNTGNNGRGGNAWPDPRGDDRRGYDTREGGGRDYEDRGRGNGRGERGVWNESASNRSSPGTWQDEGQGFGTAPQQNSSMYEKGFAVIYSMRDSYFYTRNRQVVKYEGNIENIGISLGDSAEFDMEPSDSDIPFTVVPGTIQKIPNIYPDFFKPEKIIHRDELYIRVRAGLTPQRDVFECEHISDVRLETQRQNLALFEGEFVKRTRLILDHVYDIYVRFSSDTWSWEFKCIDERAGSFVLEKEDEIDQLKRLNLESDRRPVSRSSRSGDDSSWERVQPMRSVSSNEVGHSSRSSNQPSGIRHRDDDDKPRISRPSKPPSVVSSKTSTQWSNTTMTAEKELKELRRQLARTNLMLKSVWEYKPVQQTVKTDNYFMYTSVDDYVKSLVEDESEMNKRE</sequence>
<feature type="non-terminal residue" evidence="2">
    <location>
        <position position="1"/>
    </location>
</feature>
<feature type="compositionally biased region" description="Basic and acidic residues" evidence="1">
    <location>
        <begin position="610"/>
        <end position="626"/>
    </location>
</feature>
<feature type="compositionally biased region" description="Acidic residues" evidence="1">
    <location>
        <begin position="307"/>
        <end position="322"/>
    </location>
</feature>
<evidence type="ECO:0000313" key="3">
    <source>
        <dbReference type="Proteomes" id="UP001328107"/>
    </source>
</evidence>
<protein>
    <submittedName>
        <fullName evidence="2">Uncharacterized protein</fullName>
    </submittedName>
</protein>
<evidence type="ECO:0000313" key="2">
    <source>
        <dbReference type="EMBL" id="GMR55858.1"/>
    </source>
</evidence>
<feature type="region of interest" description="Disordered" evidence="1">
    <location>
        <begin position="354"/>
        <end position="429"/>
    </location>
</feature>
<evidence type="ECO:0000256" key="1">
    <source>
        <dbReference type="SAM" id="MobiDB-lite"/>
    </source>
</evidence>
<gene>
    <name evidence="2" type="ORF">PMAYCL1PPCAC_26053</name>
</gene>
<dbReference type="EMBL" id="BTRK01000005">
    <property type="protein sequence ID" value="GMR55858.1"/>
    <property type="molecule type" value="Genomic_DNA"/>
</dbReference>
<name>A0AAN5I7X8_9BILA</name>
<accession>A0AAN5I7X8</accession>
<feature type="compositionally biased region" description="Low complexity" evidence="1">
    <location>
        <begin position="665"/>
        <end position="680"/>
    </location>
</feature>
<reference evidence="3" key="1">
    <citation type="submission" date="2022-10" db="EMBL/GenBank/DDBJ databases">
        <title>Genome assembly of Pristionchus species.</title>
        <authorList>
            <person name="Yoshida K."/>
            <person name="Sommer R.J."/>
        </authorList>
    </citation>
    <scope>NUCLEOTIDE SEQUENCE [LARGE SCALE GENOMIC DNA]</scope>
    <source>
        <strain evidence="3">RS5460</strain>
    </source>
</reference>
<dbReference type="AlphaFoldDB" id="A0AAN5I7X8"/>
<feature type="compositionally biased region" description="Basic and acidic residues" evidence="1">
    <location>
        <begin position="654"/>
        <end position="663"/>
    </location>
</feature>
<feature type="region of interest" description="Disordered" evidence="1">
    <location>
        <begin position="610"/>
        <end position="686"/>
    </location>
</feature>
<proteinExistence type="predicted"/>
<dbReference type="Proteomes" id="UP001328107">
    <property type="component" value="Unassembled WGS sequence"/>
</dbReference>
<feature type="compositionally biased region" description="Basic and acidic residues" evidence="1">
    <location>
        <begin position="369"/>
        <end position="401"/>
    </location>
</feature>
<comment type="caution">
    <text evidence="2">The sequence shown here is derived from an EMBL/GenBank/DDBJ whole genome shotgun (WGS) entry which is preliminary data.</text>
</comment>
<organism evidence="2 3">
    <name type="scientific">Pristionchus mayeri</name>
    <dbReference type="NCBI Taxonomy" id="1317129"/>
    <lineage>
        <taxon>Eukaryota</taxon>
        <taxon>Metazoa</taxon>
        <taxon>Ecdysozoa</taxon>
        <taxon>Nematoda</taxon>
        <taxon>Chromadorea</taxon>
        <taxon>Rhabditida</taxon>
        <taxon>Rhabditina</taxon>
        <taxon>Diplogasteromorpha</taxon>
        <taxon>Diplogasteroidea</taxon>
        <taxon>Neodiplogasteridae</taxon>
        <taxon>Pristionchus</taxon>
    </lineage>
</organism>